<proteinExistence type="predicted"/>
<organism evidence="1 2">
    <name type="scientific">Romanomermis culicivorax</name>
    <name type="common">Nematode worm</name>
    <dbReference type="NCBI Taxonomy" id="13658"/>
    <lineage>
        <taxon>Eukaryota</taxon>
        <taxon>Metazoa</taxon>
        <taxon>Ecdysozoa</taxon>
        <taxon>Nematoda</taxon>
        <taxon>Enoplea</taxon>
        <taxon>Dorylaimia</taxon>
        <taxon>Mermithida</taxon>
        <taxon>Mermithoidea</taxon>
        <taxon>Mermithidae</taxon>
        <taxon>Romanomermis</taxon>
    </lineage>
</organism>
<evidence type="ECO:0000313" key="2">
    <source>
        <dbReference type="WBParaSite" id="nRc.2.0.1.t08743-RA"/>
    </source>
</evidence>
<keyword evidence="1" id="KW-1185">Reference proteome</keyword>
<evidence type="ECO:0000313" key="1">
    <source>
        <dbReference type="Proteomes" id="UP000887565"/>
    </source>
</evidence>
<dbReference type="AlphaFoldDB" id="A0A915I3N3"/>
<dbReference type="Proteomes" id="UP000887565">
    <property type="component" value="Unplaced"/>
</dbReference>
<name>A0A915I3N3_ROMCU</name>
<reference evidence="2" key="1">
    <citation type="submission" date="2022-11" db="UniProtKB">
        <authorList>
            <consortium name="WormBaseParasite"/>
        </authorList>
    </citation>
    <scope>IDENTIFICATION</scope>
</reference>
<accession>A0A915I3N3</accession>
<dbReference type="WBParaSite" id="nRc.2.0.1.t08743-RA">
    <property type="protein sequence ID" value="nRc.2.0.1.t08743-RA"/>
    <property type="gene ID" value="nRc.2.0.1.g08743"/>
</dbReference>
<protein>
    <submittedName>
        <fullName evidence="2">Uncharacterized protein</fullName>
    </submittedName>
</protein>
<sequence length="222" mass="24360">MSKKSKLMKPIMPPTRIVRFTYIRICSVTSTSVTNSHFPRQSTLTLPTMASAQASTTEELLNRPILASSHELSDDELFETPIFDLNIAKLPPDVIMSSPTGPPTAADLTVPETSINEFLKLMLDDISTLAPVSVEMTIPVHQPKMDTKEAMNTADKTLTDMPEETTADAETLINVVPPAVDPSIYLATPMALPNPRMITTIGPYKVDGIHEKEIFEIYGCQS</sequence>